<name>A0AAE1H535_9NEOP</name>
<dbReference type="GO" id="GO:0005840">
    <property type="term" value="C:ribosome"/>
    <property type="evidence" value="ECO:0007669"/>
    <property type="project" value="UniProtKB-KW"/>
</dbReference>
<dbReference type="Proteomes" id="UP001219518">
    <property type="component" value="Unassembled WGS sequence"/>
</dbReference>
<keyword evidence="1" id="KW-0687">Ribonucleoprotein</keyword>
<keyword evidence="1" id="KW-0689">Ribosomal protein</keyword>
<organism evidence="1 2">
    <name type="scientific">Frankliniella fusca</name>
    <dbReference type="NCBI Taxonomy" id="407009"/>
    <lineage>
        <taxon>Eukaryota</taxon>
        <taxon>Metazoa</taxon>
        <taxon>Ecdysozoa</taxon>
        <taxon>Arthropoda</taxon>
        <taxon>Hexapoda</taxon>
        <taxon>Insecta</taxon>
        <taxon>Pterygota</taxon>
        <taxon>Neoptera</taxon>
        <taxon>Paraneoptera</taxon>
        <taxon>Thysanoptera</taxon>
        <taxon>Terebrantia</taxon>
        <taxon>Thripoidea</taxon>
        <taxon>Thripidae</taxon>
        <taxon>Frankliniella</taxon>
    </lineage>
</organism>
<reference evidence="1" key="2">
    <citation type="journal article" date="2023" name="BMC Genomics">
        <title>Pest status, molecular evolution, and epigenetic factors derived from the genome assembly of Frankliniella fusca, a thysanopteran phytovirus vector.</title>
        <authorList>
            <person name="Catto M.A."/>
            <person name="Labadie P.E."/>
            <person name="Jacobson A.L."/>
            <person name="Kennedy G.G."/>
            <person name="Srinivasan R."/>
            <person name="Hunt B.G."/>
        </authorList>
    </citation>
    <scope>NUCLEOTIDE SEQUENCE</scope>
    <source>
        <strain evidence="1">PL_HMW_Pooled</strain>
    </source>
</reference>
<keyword evidence="2" id="KW-1185">Reference proteome</keyword>
<reference evidence="1" key="1">
    <citation type="submission" date="2021-07" db="EMBL/GenBank/DDBJ databases">
        <authorList>
            <person name="Catto M.A."/>
            <person name="Jacobson A."/>
            <person name="Kennedy G."/>
            <person name="Labadie P."/>
            <person name="Hunt B.G."/>
            <person name="Srinivasan R."/>
        </authorList>
    </citation>
    <scope>NUCLEOTIDE SEQUENCE</scope>
    <source>
        <strain evidence="1">PL_HMW_Pooled</strain>
        <tissue evidence="1">Head</tissue>
    </source>
</reference>
<dbReference type="AlphaFoldDB" id="A0AAE1H535"/>
<dbReference type="EMBL" id="JAHWGI010000379">
    <property type="protein sequence ID" value="KAK3914401.1"/>
    <property type="molecule type" value="Genomic_DNA"/>
</dbReference>
<evidence type="ECO:0000313" key="2">
    <source>
        <dbReference type="Proteomes" id="UP001219518"/>
    </source>
</evidence>
<sequence length="72" mass="7857">MPVSNVTLQSKIWCSSRVALAITAPPSPVHTLARSSLVITLLLTSCQNTKEKYEILIKFNSNAPKMGCCDHV</sequence>
<proteinExistence type="predicted"/>
<protein>
    <submittedName>
        <fullName evidence="1">50S ribosomal protein L14, chloroplastic</fullName>
    </submittedName>
</protein>
<evidence type="ECO:0000313" key="1">
    <source>
        <dbReference type="EMBL" id="KAK3914401.1"/>
    </source>
</evidence>
<accession>A0AAE1H535</accession>
<gene>
    <name evidence="1" type="ORF">KUF71_023802</name>
</gene>
<comment type="caution">
    <text evidence="1">The sequence shown here is derived from an EMBL/GenBank/DDBJ whole genome shotgun (WGS) entry which is preliminary data.</text>
</comment>